<keyword evidence="2 3" id="KW-0067">ATP-binding</keyword>
<evidence type="ECO:0000313" key="5">
    <source>
        <dbReference type="EMBL" id="SFR35429.1"/>
    </source>
</evidence>
<dbReference type="GO" id="GO:0140662">
    <property type="term" value="F:ATP-dependent protein folding chaperone"/>
    <property type="evidence" value="ECO:0007669"/>
    <property type="project" value="InterPro"/>
</dbReference>
<dbReference type="Pfam" id="PF00012">
    <property type="entry name" value="HSP70"/>
    <property type="match status" value="1"/>
</dbReference>
<dbReference type="RefSeq" id="WP_092920858.1">
    <property type="nucleotide sequence ID" value="NZ_FOYN01000002.1"/>
</dbReference>
<evidence type="ECO:0000256" key="2">
    <source>
        <dbReference type="ARBA" id="ARBA00022840"/>
    </source>
</evidence>
<accession>A0A1I6FZQ7</accession>
<dbReference type="SUPFAM" id="SSF100920">
    <property type="entry name" value="Heat shock protein 70kD (HSP70), peptide-binding domain"/>
    <property type="match status" value="1"/>
</dbReference>
<evidence type="ECO:0000256" key="1">
    <source>
        <dbReference type="ARBA" id="ARBA00022741"/>
    </source>
</evidence>
<dbReference type="STRING" id="35743.SAMN04487937_1434"/>
<feature type="region of interest" description="Disordered" evidence="4">
    <location>
        <begin position="359"/>
        <end position="378"/>
    </location>
</feature>
<dbReference type="CDD" id="cd24029">
    <property type="entry name" value="ASKHA_NBD_HSP70_DnaK_HscA_HscC"/>
    <property type="match status" value="1"/>
</dbReference>
<dbReference type="Gene3D" id="3.90.640.10">
    <property type="entry name" value="Actin, Chain A, domain 4"/>
    <property type="match status" value="1"/>
</dbReference>
<dbReference type="PRINTS" id="PR00301">
    <property type="entry name" value="HEATSHOCK70"/>
</dbReference>
<keyword evidence="1 3" id="KW-0547">Nucleotide-binding</keyword>
<dbReference type="Gene3D" id="3.30.420.40">
    <property type="match status" value="2"/>
</dbReference>
<reference evidence="6" key="1">
    <citation type="submission" date="2016-10" db="EMBL/GenBank/DDBJ databases">
        <authorList>
            <person name="Varghese N."/>
            <person name="Submissions S."/>
        </authorList>
    </citation>
    <scope>NUCLEOTIDE SEQUENCE [LARGE SCALE GENOMIC DNA]</scope>
    <source>
        <strain evidence="6">RD 26</strain>
    </source>
</reference>
<dbReference type="InterPro" id="IPR029047">
    <property type="entry name" value="HSP70_peptide-bd_sf"/>
</dbReference>
<dbReference type="Proteomes" id="UP000198932">
    <property type="component" value="Unassembled WGS sequence"/>
</dbReference>
<dbReference type="FunFam" id="3.90.640.10:FF:000029">
    <property type="entry name" value="Heat shock protein 110"/>
    <property type="match status" value="1"/>
</dbReference>
<name>A0A1I6FZQ7_HALSD</name>
<gene>
    <name evidence="5" type="ORF">SAMN04487937_1434</name>
</gene>
<dbReference type="Gene3D" id="2.60.34.10">
    <property type="entry name" value="Substrate Binding Domain Of DNAk, Chain A, domain 1"/>
    <property type="match status" value="1"/>
</dbReference>
<dbReference type="GO" id="GO:0005524">
    <property type="term" value="F:ATP binding"/>
    <property type="evidence" value="ECO:0007669"/>
    <property type="project" value="UniProtKB-KW"/>
</dbReference>
<evidence type="ECO:0000256" key="3">
    <source>
        <dbReference type="RuleBase" id="RU003322"/>
    </source>
</evidence>
<dbReference type="InterPro" id="IPR018181">
    <property type="entry name" value="Heat_shock_70_CS"/>
</dbReference>
<comment type="similarity">
    <text evidence="3">Belongs to the heat shock protein 70 family.</text>
</comment>
<dbReference type="PROSITE" id="PS00297">
    <property type="entry name" value="HSP70_1"/>
    <property type="match status" value="1"/>
</dbReference>
<keyword evidence="6" id="KW-1185">Reference proteome</keyword>
<dbReference type="InterPro" id="IPR043129">
    <property type="entry name" value="ATPase_NBD"/>
</dbReference>
<organism evidence="5 6">
    <name type="scientific">Halorubrum sodomense</name>
    <dbReference type="NCBI Taxonomy" id="35743"/>
    <lineage>
        <taxon>Archaea</taxon>
        <taxon>Methanobacteriati</taxon>
        <taxon>Methanobacteriota</taxon>
        <taxon>Stenosarchaea group</taxon>
        <taxon>Halobacteria</taxon>
        <taxon>Halobacteriales</taxon>
        <taxon>Haloferacaceae</taxon>
        <taxon>Halorubrum</taxon>
    </lineage>
</organism>
<dbReference type="AlphaFoldDB" id="A0A1I6FZQ7"/>
<sequence length="533" mass="57675">MTSIGIDLGTTNSAASTLIGDREEILDIEGDRTIRSVVSFEPGDDEVIVGNMAADLMERHPDLTVSSIKRHMVDDDHTVTIDDDSYEMTEYAPEEISALILKKVLAGAEGSLGEAPDGAVITVPADFPENARAATRRAGELAGVNVLRLLPEPSAACVAYGLRDRDEDIERVAVYDLGGGTFDISLVDVSHEDGFYDVVATEGEQELGGDDFDEALAQWIAEQIEDETGVDVTDDRGAFLQLKGKAKDIKEQLSSRNTATFRDSGTISGENVDIEISREQFEEITADLVERTVEFSETALESQDMSPDDVDTVLLVGGSTKIPAVKEAVEEFFGQTPSQEVNPDEAVAIGAGVFADSIDPKKALEGDDDDEDRGGLPSDVRVSNVVPDDLGIELASGKIDTIIESNSNLPTMERKEREYTTVEDNQTRALIKLYQGEGDTVDDGDLELKTEFVLENIREAPKNEPEITVQVKLDEDGVLSAHAWDESVVDGDLIDPDDADEVADGEAHIDMNPSGESEKLSVEEIRALLPRIA</sequence>
<dbReference type="OrthoDB" id="9944at2157"/>
<dbReference type="PROSITE" id="PS00329">
    <property type="entry name" value="HSP70_2"/>
    <property type="match status" value="1"/>
</dbReference>
<dbReference type="EMBL" id="FOYN01000002">
    <property type="protein sequence ID" value="SFR35429.1"/>
    <property type="molecule type" value="Genomic_DNA"/>
</dbReference>
<dbReference type="PROSITE" id="PS01036">
    <property type="entry name" value="HSP70_3"/>
    <property type="match status" value="1"/>
</dbReference>
<protein>
    <submittedName>
        <fullName evidence="5">Molecular chaperone DnaK</fullName>
    </submittedName>
</protein>
<proteinExistence type="inferred from homology"/>
<dbReference type="SUPFAM" id="SSF53067">
    <property type="entry name" value="Actin-like ATPase domain"/>
    <property type="match status" value="2"/>
</dbReference>
<evidence type="ECO:0000313" key="6">
    <source>
        <dbReference type="Proteomes" id="UP000198932"/>
    </source>
</evidence>
<dbReference type="PANTHER" id="PTHR19375">
    <property type="entry name" value="HEAT SHOCK PROTEIN 70KDA"/>
    <property type="match status" value="1"/>
</dbReference>
<evidence type="ECO:0000256" key="4">
    <source>
        <dbReference type="SAM" id="MobiDB-lite"/>
    </source>
</evidence>
<dbReference type="InterPro" id="IPR013126">
    <property type="entry name" value="Hsp_70_fam"/>
</dbReference>